<evidence type="ECO:0000256" key="1">
    <source>
        <dbReference type="ARBA" id="ARBA00001947"/>
    </source>
</evidence>
<keyword evidence="5" id="KW-0255">Endonuclease</keyword>
<evidence type="ECO:0000256" key="6">
    <source>
        <dbReference type="ARBA" id="ARBA00022801"/>
    </source>
</evidence>
<evidence type="ECO:0000256" key="4">
    <source>
        <dbReference type="ARBA" id="ARBA00022723"/>
    </source>
</evidence>
<keyword evidence="6" id="KW-0378">Hydrolase</keyword>
<gene>
    <name evidence="9" type="ordered locus">Os02g0227000</name>
</gene>
<dbReference type="GO" id="GO:0004519">
    <property type="term" value="F:endonuclease activity"/>
    <property type="evidence" value="ECO:0007669"/>
    <property type="project" value="UniProtKB-KW"/>
</dbReference>
<accession>Q0E2M5</accession>
<feature type="compositionally biased region" description="Pro residues" evidence="8">
    <location>
        <begin position="24"/>
        <end position="50"/>
    </location>
</feature>
<dbReference type="SUPFAM" id="SSF55486">
    <property type="entry name" value="Metalloproteases ('zincins'), catalytic domain"/>
    <property type="match status" value="1"/>
</dbReference>
<reference evidence="10" key="2">
    <citation type="journal article" date="2008" name="Nucleic Acids Res.">
        <title>The rice annotation project database (RAP-DB): 2008 update.</title>
        <authorList>
            <consortium name="The rice annotation project (RAP)"/>
        </authorList>
    </citation>
    <scope>GENOME REANNOTATION</scope>
    <source>
        <strain evidence="10">cv. Nipponbare</strain>
    </source>
</reference>
<dbReference type="AlphaFoldDB" id="Q0E2M5"/>
<dbReference type="Gene3D" id="3.40.390.30">
    <property type="entry name" value="Metalloproteases ('zincins'), catalytic domain"/>
    <property type="match status" value="1"/>
</dbReference>
<evidence type="ECO:0000313" key="10">
    <source>
        <dbReference type="Proteomes" id="UP000000763"/>
    </source>
</evidence>
<evidence type="ECO:0000256" key="8">
    <source>
        <dbReference type="SAM" id="MobiDB-lite"/>
    </source>
</evidence>
<dbReference type="InterPro" id="IPR023091">
    <property type="entry name" value="MetalPrtase_cat_dom_sf_prd"/>
</dbReference>
<feature type="region of interest" description="Disordered" evidence="8">
    <location>
        <begin position="20"/>
        <end position="96"/>
    </location>
</feature>
<dbReference type="InterPro" id="IPR002036">
    <property type="entry name" value="YbeY"/>
</dbReference>
<reference evidence="9 10" key="1">
    <citation type="journal article" date="2005" name="Nature">
        <title>The map-based sequence of the rice genome.</title>
        <authorList>
            <consortium name="International rice genome sequencing project (IRGSP)"/>
            <person name="Matsumoto T."/>
            <person name="Wu J."/>
            <person name="Kanamori H."/>
            <person name="Katayose Y."/>
            <person name="Fujisawa M."/>
            <person name="Namiki N."/>
            <person name="Mizuno H."/>
            <person name="Yamamoto K."/>
            <person name="Antonio B.A."/>
            <person name="Baba T."/>
            <person name="Sakata K."/>
            <person name="Nagamura Y."/>
            <person name="Aoki H."/>
            <person name="Arikawa K."/>
            <person name="Arita K."/>
            <person name="Bito T."/>
            <person name="Chiden Y."/>
            <person name="Fujitsuka N."/>
            <person name="Fukunaka R."/>
            <person name="Hamada M."/>
            <person name="Harada C."/>
            <person name="Hayashi A."/>
            <person name="Hijishita S."/>
            <person name="Honda M."/>
            <person name="Hosokawa S."/>
            <person name="Ichikawa Y."/>
            <person name="Idonuma A."/>
            <person name="Iijima M."/>
            <person name="Ikeda M."/>
            <person name="Ikeno M."/>
            <person name="Ito K."/>
            <person name="Ito S."/>
            <person name="Ito T."/>
            <person name="Ito Y."/>
            <person name="Ito Y."/>
            <person name="Iwabuchi A."/>
            <person name="Kamiya K."/>
            <person name="Karasawa W."/>
            <person name="Kurita K."/>
            <person name="Katagiri S."/>
            <person name="Kikuta A."/>
            <person name="Kobayashi H."/>
            <person name="Kobayashi N."/>
            <person name="Machita K."/>
            <person name="Maehara T."/>
            <person name="Masukawa M."/>
            <person name="Mizubayashi T."/>
            <person name="Mukai Y."/>
            <person name="Nagasaki H."/>
            <person name="Nagata Y."/>
            <person name="Naito S."/>
            <person name="Nakashima M."/>
            <person name="Nakama Y."/>
            <person name="Nakamichi Y."/>
            <person name="Nakamura M."/>
            <person name="Meguro A."/>
            <person name="Negishi M."/>
            <person name="Ohta I."/>
            <person name="Ohta T."/>
            <person name="Okamoto M."/>
            <person name="Ono N."/>
            <person name="Saji S."/>
            <person name="Sakaguchi M."/>
            <person name="Sakai K."/>
            <person name="Shibata M."/>
            <person name="Shimokawa T."/>
            <person name="Song J."/>
            <person name="Takazaki Y."/>
            <person name="Terasawa K."/>
            <person name="Tsugane M."/>
            <person name="Tsuji K."/>
            <person name="Ueda S."/>
            <person name="Waki K."/>
            <person name="Yamagata H."/>
            <person name="Yamamoto M."/>
            <person name="Yamamoto S."/>
            <person name="Yamane H."/>
            <person name="Yoshiki S."/>
            <person name="Yoshihara R."/>
            <person name="Yukawa K."/>
            <person name="Zhong H."/>
            <person name="Yano M."/>
            <person name="Yuan Q."/>
            <person name="Ouyang S."/>
            <person name="Liu J."/>
            <person name="Jones K.M."/>
            <person name="Gansberger K."/>
            <person name="Moffat K."/>
            <person name="Hill J."/>
            <person name="Bera J."/>
            <person name="Fadrosh D."/>
            <person name="Jin S."/>
            <person name="Johri S."/>
            <person name="Kim M."/>
            <person name="Overton L."/>
            <person name="Reardon M."/>
            <person name="Tsitrin T."/>
            <person name="Vuong H."/>
            <person name="Weaver B."/>
            <person name="Ciecko A."/>
            <person name="Tallon L."/>
            <person name="Jackson J."/>
            <person name="Pai G."/>
            <person name="Aken S.V."/>
            <person name="Utterback T."/>
            <person name="Reidmuller S."/>
            <person name="Feldblyum T."/>
            <person name="Hsiao J."/>
            <person name="Zismann V."/>
            <person name="Iobst S."/>
            <person name="de Vazeille A.R."/>
            <person name="Buell C.R."/>
            <person name="Ying K."/>
            <person name="Li Y."/>
            <person name="Lu T."/>
            <person name="Huang Y."/>
            <person name="Zhao Q."/>
            <person name="Feng Q."/>
            <person name="Zhang L."/>
            <person name="Zhu J."/>
            <person name="Weng Q."/>
            <person name="Mu J."/>
            <person name="Lu Y."/>
            <person name="Fan D."/>
            <person name="Liu Y."/>
            <person name="Guan J."/>
            <person name="Zhang Y."/>
            <person name="Yu S."/>
            <person name="Liu X."/>
            <person name="Zhang Y."/>
            <person name="Hong G."/>
            <person name="Han B."/>
            <person name="Choisne N."/>
            <person name="Demange N."/>
            <person name="Orjeda G."/>
            <person name="Samain S."/>
            <person name="Cattolico L."/>
            <person name="Pelletier E."/>
            <person name="Couloux A."/>
            <person name="Segurens B."/>
            <person name="Wincker P."/>
            <person name="D'Hont A."/>
            <person name="Scarpelli C."/>
            <person name="Weissenbach J."/>
            <person name="Salanoubat M."/>
            <person name="Quetier F."/>
            <person name="Yu Y."/>
            <person name="Kim H.R."/>
            <person name="Rambo T."/>
            <person name="Currie J."/>
            <person name="Collura K."/>
            <person name="Luo M."/>
            <person name="Yang T."/>
            <person name="Ammiraju J.S.S."/>
            <person name="Engler F."/>
            <person name="Soderlund C."/>
            <person name="Wing R.A."/>
            <person name="Palmer L.E."/>
            <person name="de la Bastide M."/>
            <person name="Spiegel L."/>
            <person name="Nascimento L."/>
            <person name="Zutavern T."/>
            <person name="O'Shaughnessy A."/>
            <person name="Dike S."/>
            <person name="Dedhia N."/>
            <person name="Preston R."/>
            <person name="Balija V."/>
            <person name="McCombie W.R."/>
            <person name="Chow T."/>
            <person name="Chen H."/>
            <person name="Chung M."/>
            <person name="Chen C."/>
            <person name="Shaw J."/>
            <person name="Wu H."/>
            <person name="Hsiao K."/>
            <person name="Chao Y."/>
            <person name="Chu M."/>
            <person name="Cheng C."/>
            <person name="Hour A."/>
            <person name="Lee P."/>
            <person name="Lin S."/>
            <person name="Lin Y."/>
            <person name="Liou J."/>
            <person name="Liu S."/>
            <person name="Hsing Y."/>
            <person name="Raghuvanshi S."/>
            <person name="Mohanty A."/>
            <person name="Bharti A.K."/>
            <person name="Gaur A."/>
            <person name="Gupta V."/>
            <person name="Kumar D."/>
            <person name="Ravi V."/>
            <person name="Vij S."/>
            <person name="Kapur A."/>
            <person name="Khurana P."/>
            <person name="Khurana P."/>
            <person name="Khurana J.P."/>
            <person name="Tyagi A.K."/>
            <person name="Gaikwad K."/>
            <person name="Singh A."/>
            <person name="Dalal V."/>
            <person name="Srivastava S."/>
            <person name="Dixit A."/>
            <person name="Pal A.K."/>
            <person name="Ghazi I.A."/>
            <person name="Yadav M."/>
            <person name="Pandit A."/>
            <person name="Bhargava A."/>
            <person name="Sureshbabu K."/>
            <person name="Batra K."/>
            <person name="Sharma T.R."/>
            <person name="Mohapatra T."/>
            <person name="Singh N.K."/>
            <person name="Messing J."/>
            <person name="Nelson A.B."/>
            <person name="Fuks G."/>
            <person name="Kavchok S."/>
            <person name="Keizer G."/>
            <person name="Linton E."/>
            <person name="Llaca V."/>
            <person name="Song R."/>
            <person name="Tanyolac B."/>
            <person name="Young S."/>
            <person name="Ho-Il K."/>
            <person name="Hahn J.H."/>
            <person name="Sangsakoo G."/>
            <person name="Vanavichit A."/>
            <person name="de Mattos Luiz.A.T."/>
            <person name="Zimmer P.D."/>
            <person name="Malone G."/>
            <person name="Dellagostin O."/>
            <person name="de Oliveira A.C."/>
            <person name="Bevan M."/>
            <person name="Bancroft I."/>
            <person name="Minx P."/>
            <person name="Cordum H."/>
            <person name="Wilson R."/>
            <person name="Cheng Z."/>
            <person name="Jin W."/>
            <person name="Jiang J."/>
            <person name="Leong S.A."/>
            <person name="Iwama H."/>
            <person name="Gojobori T."/>
            <person name="Itoh T."/>
            <person name="Niimura Y."/>
            <person name="Fujii Y."/>
            <person name="Habara T."/>
            <person name="Sakai H."/>
            <person name="Sato Y."/>
            <person name="Wilson G."/>
            <person name="Kumar K."/>
            <person name="McCouch S."/>
            <person name="Juretic N."/>
            <person name="Hoen D."/>
            <person name="Wright S."/>
            <person name="Bruskiewich R."/>
            <person name="Bureau T."/>
            <person name="Miyao A."/>
            <person name="Hirochika H."/>
            <person name="Nishikawa T."/>
            <person name="Kadowaki K."/>
            <person name="Sugiura M."/>
            <person name="Burr B."/>
            <person name="Sasaki T."/>
        </authorList>
    </citation>
    <scope>NUCLEOTIDE SEQUENCE [LARGE SCALE GENOMIC DNA]</scope>
    <source>
        <strain evidence="10">cv. Nipponbare</strain>
    </source>
</reference>
<sequence>MARLHHLLLSRALASHPLHHHLLPSPPPSSSLLPPLLPSPPRPPSPPSPLPGGRGVPHSSLAAASRHYASSTPGRRRRAPPMLLRRRRARRPPREGPAELNVQIGIEEALPDDPTILVISIAEALQMDVAKAAKVAFDHLENSEYKTRDNCISDVNKYDTVEVSILLCDDDFIRKLNKEWRDEDHATDVLSMSQHIPGLDIPILQLGDIVISIDTAQRQAEERGHTLHDEIRILMVHGLLHLLGFDHELSKVAEEEMESGEEHILNSLDWKGKGLIKSAYDSIHDMDHSQSYTRASTIRTFRLLDLGGKYRFISESSPGVFLQVHTLQFHLNNLRKVVLVIRALWPCYLTLSVPLRYNGDW</sequence>
<evidence type="ECO:0000256" key="3">
    <source>
        <dbReference type="ARBA" id="ARBA00022722"/>
    </source>
</evidence>
<evidence type="ECO:0000256" key="2">
    <source>
        <dbReference type="ARBA" id="ARBA00010875"/>
    </source>
</evidence>
<keyword evidence="4" id="KW-0479">Metal-binding</keyword>
<dbReference type="EMBL" id="AP008208">
    <property type="protein sequence ID" value="BAF08263.2"/>
    <property type="molecule type" value="Genomic_DNA"/>
</dbReference>
<dbReference type="KEGG" id="dosa:Os02g0227000"/>
<dbReference type="Pfam" id="PF02130">
    <property type="entry name" value="YbeY"/>
    <property type="match status" value="1"/>
</dbReference>
<dbReference type="PANTHER" id="PTHR46986:SF2">
    <property type="entry name" value="OS02G0227000 PROTEIN"/>
    <property type="match status" value="1"/>
</dbReference>
<protein>
    <submittedName>
        <fullName evidence="9">Os02g0227000 protein</fullName>
    </submittedName>
</protein>
<dbReference type="Proteomes" id="UP000000763">
    <property type="component" value="Chromosome 2"/>
</dbReference>
<organism evidence="9 10">
    <name type="scientific">Oryza sativa subsp. japonica</name>
    <name type="common">Rice</name>
    <dbReference type="NCBI Taxonomy" id="39947"/>
    <lineage>
        <taxon>Eukaryota</taxon>
        <taxon>Viridiplantae</taxon>
        <taxon>Streptophyta</taxon>
        <taxon>Embryophyta</taxon>
        <taxon>Tracheophyta</taxon>
        <taxon>Spermatophyta</taxon>
        <taxon>Magnoliopsida</taxon>
        <taxon>Liliopsida</taxon>
        <taxon>Poales</taxon>
        <taxon>Poaceae</taxon>
        <taxon>BOP clade</taxon>
        <taxon>Oryzoideae</taxon>
        <taxon>Oryzeae</taxon>
        <taxon>Oryzinae</taxon>
        <taxon>Oryza</taxon>
        <taxon>Oryza sativa</taxon>
    </lineage>
</organism>
<keyword evidence="3" id="KW-0540">Nuclease</keyword>
<proteinExistence type="inferred from homology"/>
<dbReference type="HAMAP" id="MF_00009">
    <property type="entry name" value="Endoribonucl_YbeY"/>
    <property type="match status" value="1"/>
</dbReference>
<feature type="compositionally biased region" description="Basic residues" evidence="8">
    <location>
        <begin position="74"/>
        <end position="91"/>
    </location>
</feature>
<dbReference type="GO" id="GO:0004222">
    <property type="term" value="F:metalloendopeptidase activity"/>
    <property type="evidence" value="ECO:0007669"/>
    <property type="project" value="InterPro"/>
</dbReference>
<dbReference type="InterPro" id="IPR020549">
    <property type="entry name" value="YbeY_CS"/>
</dbReference>
<evidence type="ECO:0000256" key="7">
    <source>
        <dbReference type="ARBA" id="ARBA00022833"/>
    </source>
</evidence>
<dbReference type="PROSITE" id="PS01306">
    <property type="entry name" value="UPF0054"/>
    <property type="match status" value="1"/>
</dbReference>
<dbReference type="GO" id="GO:0046872">
    <property type="term" value="F:metal ion binding"/>
    <property type="evidence" value="ECO:0007669"/>
    <property type="project" value="UniProtKB-KW"/>
</dbReference>
<name>Q0E2M5_ORYSJ</name>
<dbReference type="NCBIfam" id="TIGR00043">
    <property type="entry name" value="rRNA maturation RNase YbeY"/>
    <property type="match status" value="1"/>
</dbReference>
<comment type="similarity">
    <text evidence="2">Belongs to the endoribonuclease YbeY family.</text>
</comment>
<keyword evidence="7" id="KW-0862">Zinc</keyword>
<comment type="cofactor">
    <cofactor evidence="1">
        <name>Zn(2+)</name>
        <dbReference type="ChEBI" id="CHEBI:29105"/>
    </cofactor>
</comment>
<dbReference type="GO" id="GO:0006364">
    <property type="term" value="P:rRNA processing"/>
    <property type="evidence" value="ECO:0007669"/>
    <property type="project" value="InterPro"/>
</dbReference>
<evidence type="ECO:0000256" key="5">
    <source>
        <dbReference type="ARBA" id="ARBA00022759"/>
    </source>
</evidence>
<dbReference type="PANTHER" id="PTHR46986">
    <property type="entry name" value="ENDORIBONUCLEASE YBEY, CHLOROPLASTIC"/>
    <property type="match status" value="1"/>
</dbReference>
<evidence type="ECO:0000313" key="9">
    <source>
        <dbReference type="EMBL" id="BAF08263.2"/>
    </source>
</evidence>